<keyword evidence="3" id="KW-1185">Reference proteome</keyword>
<reference evidence="2 3" key="1">
    <citation type="submission" date="2018-03" db="EMBL/GenBank/DDBJ databases">
        <title>Whole genome sequencing of Histamine producing bacteria.</title>
        <authorList>
            <person name="Butler K."/>
        </authorList>
    </citation>
    <scope>NUCLEOTIDE SEQUENCE [LARGE SCALE GENOMIC DNA]</scope>
    <source>
        <strain evidence="2 3">JCM 13586</strain>
    </source>
</reference>
<proteinExistence type="predicted"/>
<keyword evidence="2" id="KW-0808">Transferase</keyword>
<dbReference type="Gene3D" id="3.30.160.660">
    <property type="match status" value="1"/>
</dbReference>
<dbReference type="GO" id="GO:0005840">
    <property type="term" value="C:ribosome"/>
    <property type="evidence" value="ECO:0007669"/>
    <property type="project" value="UniProtKB-KW"/>
</dbReference>
<gene>
    <name evidence="2" type="ORF">C9I99_19305</name>
</gene>
<comment type="caution">
    <text evidence="2">The sequence shown here is derived from an EMBL/GenBank/DDBJ whole genome shotgun (WGS) entry which is preliminary data.</text>
</comment>
<dbReference type="PROSITE" id="PS51664">
    <property type="entry name" value="YCAO"/>
    <property type="match status" value="1"/>
</dbReference>
<dbReference type="Pfam" id="PF02624">
    <property type="entry name" value="YcaO"/>
    <property type="match status" value="1"/>
</dbReference>
<dbReference type="RefSeq" id="WP_107350472.1">
    <property type="nucleotide sequence ID" value="NZ_PYMH01000010.1"/>
</dbReference>
<dbReference type="Pfam" id="PF18381">
    <property type="entry name" value="YcaO_C"/>
    <property type="match status" value="1"/>
</dbReference>
<protein>
    <submittedName>
        <fullName evidence="2">30S ribosomal protein S12 methylthiotransferase accessory protein YcaO</fullName>
    </submittedName>
</protein>
<evidence type="ECO:0000259" key="1">
    <source>
        <dbReference type="PROSITE" id="PS51664"/>
    </source>
</evidence>
<keyword evidence="2" id="KW-0687">Ribonucleoprotein</keyword>
<dbReference type="EMBL" id="PYMH01000010">
    <property type="protein sequence ID" value="PSU32327.1"/>
    <property type="molecule type" value="Genomic_DNA"/>
</dbReference>
<dbReference type="NCBIfam" id="TIGR00702">
    <property type="entry name" value="YcaO-type kinase domain"/>
    <property type="match status" value="1"/>
</dbReference>
<dbReference type="InterPro" id="IPR003776">
    <property type="entry name" value="YcaO-like_dom"/>
</dbReference>
<dbReference type="OrthoDB" id="9761274at2"/>
<name>A0A2T3IV94_9GAMM</name>
<evidence type="ECO:0000313" key="2">
    <source>
        <dbReference type="EMBL" id="PSU32327.1"/>
    </source>
</evidence>
<dbReference type="InterPro" id="IPR041080">
    <property type="entry name" value="YcaO_C"/>
</dbReference>
<dbReference type="PANTHER" id="PTHR37809:SF1">
    <property type="entry name" value="RIBOSOMAL PROTEIN S12 METHYLTHIOTRANSFERASE ACCESSORY FACTOR YCAO"/>
    <property type="match status" value="1"/>
</dbReference>
<evidence type="ECO:0000313" key="3">
    <source>
        <dbReference type="Proteomes" id="UP000241222"/>
    </source>
</evidence>
<dbReference type="Proteomes" id="UP000241222">
    <property type="component" value="Unassembled WGS sequence"/>
</dbReference>
<dbReference type="NCBIfam" id="NF040716">
    <property type="entry name" value="YcaO_for_S12"/>
    <property type="match status" value="1"/>
</dbReference>
<dbReference type="GO" id="GO:0016740">
    <property type="term" value="F:transferase activity"/>
    <property type="evidence" value="ECO:0007669"/>
    <property type="project" value="UniProtKB-KW"/>
</dbReference>
<keyword evidence="2" id="KW-0689">Ribosomal protein</keyword>
<feature type="domain" description="YcaO" evidence="1">
    <location>
        <begin position="62"/>
        <end position="438"/>
    </location>
</feature>
<dbReference type="PANTHER" id="PTHR37809">
    <property type="entry name" value="RIBOSOMAL PROTEIN S12 METHYLTHIOTRANSFERASE ACCESSORY FACTOR YCAO"/>
    <property type="match status" value="1"/>
</dbReference>
<organism evidence="2 3">
    <name type="scientific">Photobacterium lutimaris</name>
    <dbReference type="NCBI Taxonomy" id="388278"/>
    <lineage>
        <taxon>Bacteria</taxon>
        <taxon>Pseudomonadati</taxon>
        <taxon>Pseudomonadota</taxon>
        <taxon>Gammaproteobacteria</taxon>
        <taxon>Vibrionales</taxon>
        <taxon>Vibrionaceae</taxon>
        <taxon>Photobacterium</taxon>
    </lineage>
</organism>
<dbReference type="AlphaFoldDB" id="A0A2T3IV94"/>
<sequence length="585" mass="64589">MTTFVTGKDATLEATIARFHTQLQALGFNMDSMESALWHNPIPNVWSVQIRDIDAPMNVSHGKGTSQKAALASALGEYLERLATNDFYNDYYLGAAVADSEFVHYPNEKWFPIDLEENLPPEAILDERLTQFYDPTLELLGTDLVDLQSSNMVRGICTLPFERQSDKETTYIPVNIISNLYASIGISTGDTQFEARAQALCDIIERKIKSRVIDEKISLPEIPQPTLSRFTTIQGAMDALKAKGFQINSYDASLGGKFPVVCVALSSPDKQVSFAAFGAHPCFEVAFERAITELLQGRSLDELNALLVHSAESSATNNDDVSDNQPAESAGFVPSALFQPGSSVDFSDWSISGTSEEHFNYLMGRLHAEGADVYIADYDHLGVDCCRIIVPGWSEISPVDDLIEANNNVALELREVLLALPNVEWDAEQYAEMFHIVEEEFDDNTLLPAILGMATDTSDAWQTLRVGELKCLIALAGGDLELALEYAQWSVAFNTSTYSTDRANFVRCLVDSLKLALDEEHDPATLKADFERKYGSETVAAAWGSIEGSVRFHGLTAGDLTMSQFPPHQKLLQSYRKLQTAKTQN</sequence>
<accession>A0A2T3IV94</accession>